<dbReference type="GO" id="GO:0005743">
    <property type="term" value="C:mitochondrial inner membrane"/>
    <property type="evidence" value="ECO:0007669"/>
    <property type="project" value="UniProtKB-SubCell"/>
</dbReference>
<evidence type="ECO:0000256" key="5">
    <source>
        <dbReference type="ARBA" id="ARBA00022792"/>
    </source>
</evidence>
<evidence type="ECO:0000256" key="1">
    <source>
        <dbReference type="ARBA" id="ARBA00004448"/>
    </source>
</evidence>
<comment type="function">
    <text evidence="9">Scaffold protein that participates in the c-ring assembly of mitochondrial ATP synthase (F(1)F(0) ATP synthase or complex V) by facilitating the membrane insertion and oligomer formation of the subunit c/ATP5MC3. Participates in the incorporation of the c-ring into vestigial complexes. Additionally influences the incorporation of subunits MT-ATP6, MT-ATP8, ATP5MJ, and ATP5MK in the ATP synthase.</text>
</comment>
<keyword evidence="5" id="KW-0999">Mitochondrion inner membrane</keyword>
<feature type="transmembrane region" description="Helical" evidence="10">
    <location>
        <begin position="79"/>
        <end position="100"/>
    </location>
</feature>
<comment type="caution">
    <text evidence="11">The sequence shown here is derived from an EMBL/GenBank/DDBJ whole genome shotgun (WGS) entry which is preliminary data.</text>
</comment>
<evidence type="ECO:0000256" key="3">
    <source>
        <dbReference type="ARBA" id="ARBA00013934"/>
    </source>
</evidence>
<proteinExistence type="inferred from homology"/>
<reference evidence="11" key="1">
    <citation type="submission" date="2019-10" db="EMBL/GenBank/DDBJ databases">
        <title>The sequence and de novo assembly of the wild yak genome.</title>
        <authorList>
            <person name="Liu Y."/>
        </authorList>
    </citation>
    <scope>NUCLEOTIDE SEQUENCE [LARGE SCALE GENOMIC DNA]</scope>
    <source>
        <strain evidence="11">WY2019</strain>
    </source>
</reference>
<sequence>MEAGDAGPAEPSSQPEASVSADDRLFLVKGVVWRGAGVRSGSPGALACAGAGVPTHTLPGETLVFCFFFLPPKLLTGGIFLGSVAAAGMLAGFATTLSLAKKKSPEWFNKGSMATAALPESGSSLALRALGWGSLYAWCGVGVISFAVWKALGVHSSV</sequence>
<dbReference type="Proteomes" id="UP000322234">
    <property type="component" value="Unassembled WGS sequence"/>
</dbReference>
<keyword evidence="6 10" id="KW-1133">Transmembrane helix</keyword>
<dbReference type="InterPro" id="IPR009792">
    <property type="entry name" value="TMEM242"/>
</dbReference>
<evidence type="ECO:0000256" key="4">
    <source>
        <dbReference type="ARBA" id="ARBA00022692"/>
    </source>
</evidence>
<feature type="transmembrane region" description="Helical" evidence="10">
    <location>
        <begin position="129"/>
        <end position="149"/>
    </location>
</feature>
<evidence type="ECO:0000256" key="9">
    <source>
        <dbReference type="ARBA" id="ARBA00045905"/>
    </source>
</evidence>
<dbReference type="PANTHER" id="PTHR13141:SF4">
    <property type="entry name" value="TRANSMEMBRANE PROTEIN 242"/>
    <property type="match status" value="1"/>
</dbReference>
<keyword evidence="7" id="KW-0496">Mitochondrion</keyword>
<comment type="similarity">
    <text evidence="2">Belongs to the TMEM242 family.</text>
</comment>
<dbReference type="PANTHER" id="PTHR13141">
    <property type="entry name" value="TRANSMEMBRANE PROTEIN 242"/>
    <property type="match status" value="1"/>
</dbReference>
<comment type="subcellular location">
    <subcellularLocation>
        <location evidence="1">Mitochondrion inner membrane</location>
        <topology evidence="1">Multi-pass membrane protein</topology>
    </subcellularLocation>
</comment>
<organism evidence="11 12">
    <name type="scientific">Bos mutus</name>
    <name type="common">wild yak</name>
    <dbReference type="NCBI Taxonomy" id="72004"/>
    <lineage>
        <taxon>Eukaryota</taxon>
        <taxon>Metazoa</taxon>
        <taxon>Chordata</taxon>
        <taxon>Craniata</taxon>
        <taxon>Vertebrata</taxon>
        <taxon>Euteleostomi</taxon>
        <taxon>Mammalia</taxon>
        <taxon>Eutheria</taxon>
        <taxon>Laurasiatheria</taxon>
        <taxon>Artiodactyla</taxon>
        <taxon>Ruminantia</taxon>
        <taxon>Pecora</taxon>
        <taxon>Bovidae</taxon>
        <taxon>Bovinae</taxon>
        <taxon>Bos</taxon>
    </lineage>
</organism>
<dbReference type="Pfam" id="PF07096">
    <property type="entry name" value="DUF1358"/>
    <property type="match status" value="1"/>
</dbReference>
<evidence type="ECO:0000313" key="12">
    <source>
        <dbReference type="Proteomes" id="UP000322234"/>
    </source>
</evidence>
<evidence type="ECO:0000313" key="11">
    <source>
        <dbReference type="EMBL" id="MXQ92626.1"/>
    </source>
</evidence>
<keyword evidence="4 10" id="KW-0812">Transmembrane</keyword>
<protein>
    <recommendedName>
        <fullName evidence="3">Transmembrane protein 242</fullName>
    </recommendedName>
</protein>
<name>A0A6B0RXN1_9CETA</name>
<evidence type="ECO:0000256" key="2">
    <source>
        <dbReference type="ARBA" id="ARBA00007570"/>
    </source>
</evidence>
<dbReference type="AlphaFoldDB" id="A0A6B0RXN1"/>
<evidence type="ECO:0000256" key="6">
    <source>
        <dbReference type="ARBA" id="ARBA00022989"/>
    </source>
</evidence>
<keyword evidence="12" id="KW-1185">Reference proteome</keyword>
<dbReference type="EMBL" id="VBQZ03000084">
    <property type="protein sequence ID" value="MXQ92626.1"/>
    <property type="molecule type" value="Genomic_DNA"/>
</dbReference>
<gene>
    <name evidence="11" type="ORF">E5288_WYG005705</name>
</gene>
<evidence type="ECO:0000256" key="8">
    <source>
        <dbReference type="ARBA" id="ARBA00023136"/>
    </source>
</evidence>
<evidence type="ECO:0000256" key="10">
    <source>
        <dbReference type="SAM" id="Phobius"/>
    </source>
</evidence>
<keyword evidence="8 10" id="KW-0472">Membrane</keyword>
<evidence type="ECO:0000256" key="7">
    <source>
        <dbReference type="ARBA" id="ARBA00023128"/>
    </source>
</evidence>
<accession>A0A6B0RXN1</accession>